<dbReference type="InterPro" id="IPR011711">
    <property type="entry name" value="GntR_C"/>
</dbReference>
<dbReference type="Pfam" id="PF00392">
    <property type="entry name" value="GntR"/>
    <property type="match status" value="1"/>
</dbReference>
<dbReference type="PANTHER" id="PTHR43537">
    <property type="entry name" value="TRANSCRIPTIONAL REGULATOR, GNTR FAMILY"/>
    <property type="match status" value="1"/>
</dbReference>
<evidence type="ECO:0000313" key="6">
    <source>
        <dbReference type="Proteomes" id="UP000252023"/>
    </source>
</evidence>
<dbReference type="AlphaFoldDB" id="A0A344PP90"/>
<dbReference type="SUPFAM" id="SSF48008">
    <property type="entry name" value="GntR ligand-binding domain-like"/>
    <property type="match status" value="1"/>
</dbReference>
<dbReference type="InterPro" id="IPR008920">
    <property type="entry name" value="TF_FadR/GntR_C"/>
</dbReference>
<dbReference type="PRINTS" id="PR00035">
    <property type="entry name" value="HTHGNTR"/>
</dbReference>
<dbReference type="CDD" id="cd07377">
    <property type="entry name" value="WHTH_GntR"/>
    <property type="match status" value="1"/>
</dbReference>
<dbReference type="InterPro" id="IPR036390">
    <property type="entry name" value="WH_DNA-bd_sf"/>
</dbReference>
<gene>
    <name evidence="5" type="ORF">DRW48_09600</name>
</gene>
<dbReference type="PROSITE" id="PS50949">
    <property type="entry name" value="HTH_GNTR"/>
    <property type="match status" value="1"/>
</dbReference>
<dbReference type="InterPro" id="IPR000524">
    <property type="entry name" value="Tscrpt_reg_HTH_GntR"/>
</dbReference>
<organism evidence="5 6">
    <name type="scientific">Paracoccus suum</name>
    <dbReference type="NCBI Taxonomy" id="2259340"/>
    <lineage>
        <taxon>Bacteria</taxon>
        <taxon>Pseudomonadati</taxon>
        <taxon>Pseudomonadota</taxon>
        <taxon>Alphaproteobacteria</taxon>
        <taxon>Rhodobacterales</taxon>
        <taxon>Paracoccaceae</taxon>
        <taxon>Paracoccus</taxon>
    </lineage>
</organism>
<sequence length="236" mass="25466">MVWRAKVDQITAERGKGANAAEIGERIWLAIAEGRLRPGTRLKEEELAEIFAVNRARVRQALADLSREGLVTIVPNRGAFVAAPSVEEAADVFYARHAIERRVVERLAAAITPAAVAELRELIAEERRASADSNIPDVIRLSGRFHIRLAELVGTDFLATIMRDLVARSSLITAVYRDTAHFNCGPDEHGAIVDCLARGDGAGAVEAMGGHLAHLESELHLSPARIGSADLRSALG</sequence>
<keyword evidence="6" id="KW-1185">Reference proteome</keyword>
<feature type="domain" description="HTH gntR-type" evidence="4">
    <location>
        <begin position="17"/>
        <end position="84"/>
    </location>
</feature>
<dbReference type="SMART" id="SM00895">
    <property type="entry name" value="FCD"/>
    <property type="match status" value="1"/>
</dbReference>
<evidence type="ECO:0000256" key="1">
    <source>
        <dbReference type="ARBA" id="ARBA00023015"/>
    </source>
</evidence>
<keyword evidence="2" id="KW-0238">DNA-binding</keyword>
<dbReference type="PANTHER" id="PTHR43537:SF53">
    <property type="entry name" value="HTH-TYPE TRANSCRIPTIONAL REPRESSOR NANR"/>
    <property type="match status" value="1"/>
</dbReference>
<dbReference type="SMART" id="SM00345">
    <property type="entry name" value="HTH_GNTR"/>
    <property type="match status" value="1"/>
</dbReference>
<keyword evidence="3" id="KW-0804">Transcription</keyword>
<evidence type="ECO:0000259" key="4">
    <source>
        <dbReference type="PROSITE" id="PS50949"/>
    </source>
</evidence>
<protein>
    <submittedName>
        <fullName evidence="5">GntR family transcriptional regulator</fullName>
    </submittedName>
</protein>
<dbReference type="Pfam" id="PF07729">
    <property type="entry name" value="FCD"/>
    <property type="match status" value="1"/>
</dbReference>
<dbReference type="EMBL" id="CP030918">
    <property type="protein sequence ID" value="AXC51195.1"/>
    <property type="molecule type" value="Genomic_DNA"/>
</dbReference>
<dbReference type="Gene3D" id="1.20.120.530">
    <property type="entry name" value="GntR ligand-binding domain-like"/>
    <property type="match status" value="1"/>
</dbReference>
<evidence type="ECO:0000313" key="5">
    <source>
        <dbReference type="EMBL" id="AXC51195.1"/>
    </source>
</evidence>
<dbReference type="OrthoDB" id="7618373at2"/>
<dbReference type="InterPro" id="IPR036388">
    <property type="entry name" value="WH-like_DNA-bd_sf"/>
</dbReference>
<keyword evidence="1" id="KW-0805">Transcription regulation</keyword>
<reference evidence="6" key="1">
    <citation type="submission" date="2018-07" db="EMBL/GenBank/DDBJ databases">
        <title>Genome sequencing of Paracoccus sp. SC2-6.</title>
        <authorList>
            <person name="Heo J."/>
            <person name="Kim S.-J."/>
            <person name="Kwon S.-W."/>
        </authorList>
    </citation>
    <scope>NUCLEOTIDE SEQUENCE [LARGE SCALE GENOMIC DNA]</scope>
    <source>
        <strain evidence="6">SC2-6</strain>
    </source>
</reference>
<dbReference type="SUPFAM" id="SSF46785">
    <property type="entry name" value="Winged helix' DNA-binding domain"/>
    <property type="match status" value="1"/>
</dbReference>
<proteinExistence type="predicted"/>
<dbReference type="GO" id="GO:0003700">
    <property type="term" value="F:DNA-binding transcription factor activity"/>
    <property type="evidence" value="ECO:0007669"/>
    <property type="project" value="InterPro"/>
</dbReference>
<evidence type="ECO:0000256" key="2">
    <source>
        <dbReference type="ARBA" id="ARBA00023125"/>
    </source>
</evidence>
<accession>A0A344PP90</accession>
<name>A0A344PP90_9RHOB</name>
<dbReference type="GO" id="GO:0003677">
    <property type="term" value="F:DNA binding"/>
    <property type="evidence" value="ECO:0007669"/>
    <property type="project" value="UniProtKB-KW"/>
</dbReference>
<dbReference type="Proteomes" id="UP000252023">
    <property type="component" value="Chromosome"/>
</dbReference>
<dbReference type="Gene3D" id="1.10.10.10">
    <property type="entry name" value="Winged helix-like DNA-binding domain superfamily/Winged helix DNA-binding domain"/>
    <property type="match status" value="1"/>
</dbReference>
<dbReference type="KEGG" id="pars:DRW48_09600"/>
<evidence type="ECO:0000256" key="3">
    <source>
        <dbReference type="ARBA" id="ARBA00023163"/>
    </source>
</evidence>